<comment type="subunit">
    <text evidence="4">Part of the 50S ribosomal subunit.</text>
</comment>
<comment type="function">
    <text evidence="4 6">This protein binds to the 23S rRNA, and is important in its secondary structure. It is located near the subunit interface in the base of the L7/L12 stalk, and near the tRNA binding site of the peptidyltransferase center.</text>
</comment>
<dbReference type="NCBIfam" id="TIGR03654">
    <property type="entry name" value="L6_bact"/>
    <property type="match status" value="1"/>
</dbReference>
<evidence type="ECO:0000256" key="4">
    <source>
        <dbReference type="HAMAP-Rule" id="MF_01365"/>
    </source>
</evidence>
<reference evidence="8 9" key="1">
    <citation type="submission" date="2019-09" db="EMBL/GenBank/DDBJ databases">
        <title>Genome sequence of Roseospira marina, one of the more divergent members of the non-sulfur purple photosynthetic bacterial family, the Rhodospirillaceae.</title>
        <authorList>
            <person name="Meyer T."/>
            <person name="Kyndt J."/>
        </authorList>
    </citation>
    <scope>NUCLEOTIDE SEQUENCE [LARGE SCALE GENOMIC DNA]</scope>
    <source>
        <strain evidence="8 9">DSM 15113</strain>
    </source>
</reference>
<dbReference type="HAMAP" id="MF_01365_B">
    <property type="entry name" value="Ribosomal_uL6_B"/>
    <property type="match status" value="1"/>
</dbReference>
<keyword evidence="9" id="KW-1185">Reference proteome</keyword>
<dbReference type="PANTHER" id="PTHR11655:SF14">
    <property type="entry name" value="LARGE RIBOSOMAL SUBUNIT PROTEIN UL6M"/>
    <property type="match status" value="1"/>
</dbReference>
<dbReference type="InterPro" id="IPR036789">
    <property type="entry name" value="Ribosomal_uL6-like_a/b-dom_sf"/>
</dbReference>
<dbReference type="AlphaFoldDB" id="A0A5M6I860"/>
<gene>
    <name evidence="4" type="primary">rplF</name>
    <name evidence="8" type="ORF">F1188_18520</name>
</gene>
<dbReference type="InterPro" id="IPR020040">
    <property type="entry name" value="Ribosomal_uL6_a/b-dom"/>
</dbReference>
<comment type="similarity">
    <text evidence="1 4 5">Belongs to the universal ribosomal protein uL6 family.</text>
</comment>
<keyword evidence="4 6" id="KW-0694">RNA-binding</keyword>
<keyword evidence="4 6" id="KW-0699">rRNA-binding</keyword>
<name>A0A5M6I860_9PROT</name>
<evidence type="ECO:0000313" key="9">
    <source>
        <dbReference type="Proteomes" id="UP000324065"/>
    </source>
</evidence>
<sequence>MSRVGKYPVDVPSGVTVTVAGNVITAKGKLGEMTYRCPDEVETSLEEDKIWVRPRATHKQARQHWGTTRAQLNNVVKGVGEGFTKKLELVGVGYKAVVQGKNLVLSLGYSHDITYPIPDDLKIVTPAPTQVEISGASKQRVGQVASEVRGFRSPEPYKGKGVKYADERILRKEGKKK</sequence>
<dbReference type="PIRSF" id="PIRSF002162">
    <property type="entry name" value="Ribosomal_L6"/>
    <property type="match status" value="1"/>
</dbReference>
<dbReference type="InterPro" id="IPR019906">
    <property type="entry name" value="Ribosomal_uL6_bac-type"/>
</dbReference>
<evidence type="ECO:0000256" key="5">
    <source>
        <dbReference type="RuleBase" id="RU003869"/>
    </source>
</evidence>
<dbReference type="PRINTS" id="PR00059">
    <property type="entry name" value="RIBOSOMALL6"/>
</dbReference>
<dbReference type="InterPro" id="IPR002358">
    <property type="entry name" value="Ribosomal_uL6_CS"/>
</dbReference>
<dbReference type="FunFam" id="3.90.930.12:FF:000001">
    <property type="entry name" value="50S ribosomal protein L6"/>
    <property type="match status" value="1"/>
</dbReference>
<dbReference type="GO" id="GO:0002181">
    <property type="term" value="P:cytoplasmic translation"/>
    <property type="evidence" value="ECO:0007669"/>
    <property type="project" value="TreeGrafter"/>
</dbReference>
<dbReference type="GO" id="GO:0022625">
    <property type="term" value="C:cytosolic large ribosomal subunit"/>
    <property type="evidence" value="ECO:0007669"/>
    <property type="project" value="UniProtKB-UniRule"/>
</dbReference>
<feature type="domain" description="Large ribosomal subunit protein uL6 alpha-beta" evidence="7">
    <location>
        <begin position="11"/>
        <end position="82"/>
    </location>
</feature>
<keyword evidence="3 4" id="KW-0687">Ribonucleoprotein</keyword>
<evidence type="ECO:0000259" key="7">
    <source>
        <dbReference type="Pfam" id="PF00347"/>
    </source>
</evidence>
<dbReference type="Pfam" id="PF00347">
    <property type="entry name" value="Ribosomal_L6"/>
    <property type="match status" value="2"/>
</dbReference>
<proteinExistence type="inferred from homology"/>
<dbReference type="PROSITE" id="PS00525">
    <property type="entry name" value="RIBOSOMAL_L6_1"/>
    <property type="match status" value="1"/>
</dbReference>
<keyword evidence="2 4" id="KW-0689">Ribosomal protein</keyword>
<accession>A0A5M6I860</accession>
<dbReference type="EMBL" id="VWPJ01000027">
    <property type="protein sequence ID" value="KAA5603928.1"/>
    <property type="molecule type" value="Genomic_DNA"/>
</dbReference>
<protein>
    <recommendedName>
        <fullName evidence="4">Large ribosomal subunit protein uL6</fullName>
    </recommendedName>
</protein>
<dbReference type="OrthoDB" id="9805007at2"/>
<organism evidence="8 9">
    <name type="scientific">Roseospira marina</name>
    <dbReference type="NCBI Taxonomy" id="140057"/>
    <lineage>
        <taxon>Bacteria</taxon>
        <taxon>Pseudomonadati</taxon>
        <taxon>Pseudomonadota</taxon>
        <taxon>Alphaproteobacteria</taxon>
        <taxon>Rhodospirillales</taxon>
        <taxon>Rhodospirillaceae</taxon>
        <taxon>Roseospira</taxon>
    </lineage>
</organism>
<dbReference type="InterPro" id="IPR000702">
    <property type="entry name" value="Ribosomal_uL6-like"/>
</dbReference>
<dbReference type="Proteomes" id="UP000324065">
    <property type="component" value="Unassembled WGS sequence"/>
</dbReference>
<comment type="caution">
    <text evidence="8">The sequence shown here is derived from an EMBL/GenBank/DDBJ whole genome shotgun (WGS) entry which is preliminary data.</text>
</comment>
<dbReference type="GO" id="GO:0019843">
    <property type="term" value="F:rRNA binding"/>
    <property type="evidence" value="ECO:0007669"/>
    <property type="project" value="UniProtKB-UniRule"/>
</dbReference>
<feature type="domain" description="Large ribosomal subunit protein uL6 alpha-beta" evidence="7">
    <location>
        <begin position="90"/>
        <end position="164"/>
    </location>
</feature>
<evidence type="ECO:0000313" key="8">
    <source>
        <dbReference type="EMBL" id="KAA5603928.1"/>
    </source>
</evidence>
<dbReference type="SUPFAM" id="SSF56053">
    <property type="entry name" value="Ribosomal protein L6"/>
    <property type="match status" value="2"/>
</dbReference>
<dbReference type="GO" id="GO:0003735">
    <property type="term" value="F:structural constituent of ribosome"/>
    <property type="evidence" value="ECO:0007669"/>
    <property type="project" value="UniProtKB-UniRule"/>
</dbReference>
<dbReference type="RefSeq" id="WP_150063940.1">
    <property type="nucleotide sequence ID" value="NZ_JACHII010000027.1"/>
</dbReference>
<evidence type="ECO:0000256" key="3">
    <source>
        <dbReference type="ARBA" id="ARBA00023274"/>
    </source>
</evidence>
<evidence type="ECO:0000256" key="6">
    <source>
        <dbReference type="RuleBase" id="RU003870"/>
    </source>
</evidence>
<dbReference type="Gene3D" id="3.90.930.12">
    <property type="entry name" value="Ribosomal protein L6, alpha-beta domain"/>
    <property type="match status" value="2"/>
</dbReference>
<dbReference type="PANTHER" id="PTHR11655">
    <property type="entry name" value="60S/50S RIBOSOMAL PROTEIN L6/L9"/>
    <property type="match status" value="1"/>
</dbReference>
<evidence type="ECO:0000256" key="2">
    <source>
        <dbReference type="ARBA" id="ARBA00022980"/>
    </source>
</evidence>
<evidence type="ECO:0000256" key="1">
    <source>
        <dbReference type="ARBA" id="ARBA00009356"/>
    </source>
</evidence>